<organism evidence="1 2">
    <name type="scientific">Fusobacterium pseudoperiodonticum</name>
    <dbReference type="NCBI Taxonomy" id="2663009"/>
    <lineage>
        <taxon>Bacteria</taxon>
        <taxon>Fusobacteriati</taxon>
        <taxon>Fusobacteriota</taxon>
        <taxon>Fusobacteriia</taxon>
        <taxon>Fusobacteriales</taxon>
        <taxon>Fusobacteriaceae</taxon>
        <taxon>Fusobacterium</taxon>
    </lineage>
</organism>
<sequence length="59" mass="6801">MILTPIIIYSKNSSLLAKFFNGEKLRIRCKFAKLTAKAVQTQRDLLGSFYLIFILKFGM</sequence>
<dbReference type="Proteomes" id="UP000229011">
    <property type="component" value="Unassembled WGS sequence"/>
</dbReference>
<evidence type="ECO:0000313" key="2">
    <source>
        <dbReference type="Proteomes" id="UP000229011"/>
    </source>
</evidence>
<protein>
    <recommendedName>
        <fullName evidence="3">PIN family toxin-antitoxin system</fullName>
    </recommendedName>
</protein>
<reference evidence="1 2" key="1">
    <citation type="submission" date="2017-11" db="EMBL/GenBank/DDBJ databases">
        <title>Genome sequencing of Fusobacterium periodonticum KCOM 1259.</title>
        <authorList>
            <person name="Kook J.-K."/>
            <person name="Park S.-N."/>
            <person name="Lim Y.K."/>
        </authorList>
    </citation>
    <scope>NUCLEOTIDE SEQUENCE [LARGE SCALE GENOMIC DNA]</scope>
    <source>
        <strain evidence="1 2">KCOM 1259</strain>
    </source>
</reference>
<name>A0A2G9EJK0_9FUSO</name>
<proteinExistence type="predicted"/>
<comment type="caution">
    <text evidence="1">The sequence shown here is derived from an EMBL/GenBank/DDBJ whole genome shotgun (WGS) entry which is preliminary data.</text>
</comment>
<dbReference type="AlphaFoldDB" id="A0A2G9EJK0"/>
<evidence type="ECO:0000313" key="1">
    <source>
        <dbReference type="EMBL" id="PIM81096.1"/>
    </source>
</evidence>
<gene>
    <name evidence="1" type="ORF">CTM71_08040</name>
</gene>
<dbReference type="EMBL" id="PEQY01000001">
    <property type="protein sequence ID" value="PIM81096.1"/>
    <property type="molecule type" value="Genomic_DNA"/>
</dbReference>
<evidence type="ECO:0008006" key="3">
    <source>
        <dbReference type="Google" id="ProtNLM"/>
    </source>
</evidence>
<accession>A0A2G9EJK0</accession>